<evidence type="ECO:0000259" key="2">
    <source>
        <dbReference type="Pfam" id="PF02525"/>
    </source>
</evidence>
<dbReference type="PANTHER" id="PTHR47307:SF1">
    <property type="entry name" value="GLUTATHIONE-REGULATED POTASSIUM-EFFLUX SYSTEM ANCILLARY PROTEIN KEFG"/>
    <property type="match status" value="1"/>
</dbReference>
<dbReference type="PANTHER" id="PTHR47307">
    <property type="entry name" value="GLUTATHIONE-REGULATED POTASSIUM-EFFLUX SYSTEM ANCILLARY PROTEIN KEFG"/>
    <property type="match status" value="1"/>
</dbReference>
<dbReference type="Gene3D" id="3.40.50.360">
    <property type="match status" value="1"/>
</dbReference>
<dbReference type="InterPro" id="IPR003680">
    <property type="entry name" value="Flavodoxin_fold"/>
</dbReference>
<keyword evidence="4" id="KW-1185">Reference proteome</keyword>
<dbReference type="GO" id="GO:0009055">
    <property type="term" value="F:electron transfer activity"/>
    <property type="evidence" value="ECO:0007669"/>
    <property type="project" value="TreeGrafter"/>
</dbReference>
<dbReference type="AlphaFoldDB" id="A0A7X6N3B0"/>
<dbReference type="RefSeq" id="WP_168722707.1">
    <property type="nucleotide sequence ID" value="NZ_JAAXPN010000011.1"/>
</dbReference>
<gene>
    <name evidence="3" type="ORF">HF964_08935</name>
</gene>
<name>A0A7X6N3B0_9LACO</name>
<evidence type="ECO:0000256" key="1">
    <source>
        <dbReference type="ARBA" id="ARBA00023002"/>
    </source>
</evidence>
<comment type="caution">
    <text evidence="3">The sequence shown here is derived from an EMBL/GenBank/DDBJ whole genome shotgun (WGS) entry which is preliminary data.</text>
</comment>
<organism evidence="3 4">
    <name type="scientific">Periweissella fabalis</name>
    <dbReference type="NCBI Taxonomy" id="1070421"/>
    <lineage>
        <taxon>Bacteria</taxon>
        <taxon>Bacillati</taxon>
        <taxon>Bacillota</taxon>
        <taxon>Bacilli</taxon>
        <taxon>Lactobacillales</taxon>
        <taxon>Lactobacillaceae</taxon>
        <taxon>Periweissella</taxon>
    </lineage>
</organism>
<dbReference type="Proteomes" id="UP000549765">
    <property type="component" value="Unassembled WGS sequence"/>
</dbReference>
<accession>A0A7X6N3B0</accession>
<dbReference type="EMBL" id="JAAXPN010000011">
    <property type="protein sequence ID" value="NKZ24913.1"/>
    <property type="molecule type" value="Genomic_DNA"/>
</dbReference>
<dbReference type="GO" id="GO:0003955">
    <property type="term" value="F:NAD(P)H dehydrogenase (quinone) activity"/>
    <property type="evidence" value="ECO:0007669"/>
    <property type="project" value="TreeGrafter"/>
</dbReference>
<protein>
    <submittedName>
        <fullName evidence="3">NAD(P)H-dependent oxidoreductase</fullName>
    </submittedName>
</protein>
<proteinExistence type="predicted"/>
<evidence type="ECO:0000313" key="4">
    <source>
        <dbReference type="Proteomes" id="UP000549765"/>
    </source>
</evidence>
<keyword evidence="1" id="KW-0560">Oxidoreductase</keyword>
<dbReference type="GO" id="GO:0010181">
    <property type="term" value="F:FMN binding"/>
    <property type="evidence" value="ECO:0007669"/>
    <property type="project" value="TreeGrafter"/>
</dbReference>
<dbReference type="InterPro" id="IPR046980">
    <property type="entry name" value="KefG/KefF"/>
</dbReference>
<sequence length="231" mass="27123">MKTLVIVAHPDYKQSGTQQFLLHQALQMQDSQVTWHLLDNEKSLDVEAEQQLLREHQRIIFQFPLYWYSLPANLRQWQDDVLTRGFAYGTNAVLAGKEFGIVVSLGEPLNEYQAGGREHYTISELLKPLQAMANKLQWQYLKPLVISQFEYMTDSQRLALVTNYQQYLTLNDTSFAGQQQWFIKQLTTRIKHADTEIKKAQLTTIRDQIQDNFDELAELRWTVELIRDEEE</sequence>
<dbReference type="Pfam" id="PF02525">
    <property type="entry name" value="Flavodoxin_2"/>
    <property type="match status" value="1"/>
</dbReference>
<evidence type="ECO:0000313" key="3">
    <source>
        <dbReference type="EMBL" id="NKZ24913.1"/>
    </source>
</evidence>
<dbReference type="InterPro" id="IPR029039">
    <property type="entry name" value="Flavoprotein-like_sf"/>
</dbReference>
<feature type="domain" description="Flavodoxin-like fold" evidence="2">
    <location>
        <begin position="1"/>
        <end position="166"/>
    </location>
</feature>
<dbReference type="SUPFAM" id="SSF52218">
    <property type="entry name" value="Flavoproteins"/>
    <property type="match status" value="1"/>
</dbReference>
<reference evidence="3 4" key="1">
    <citation type="submission" date="2020-04" db="EMBL/GenBank/DDBJ databases">
        <title>MicrobeNet Type strains.</title>
        <authorList>
            <person name="Nicholson A.C."/>
        </authorList>
    </citation>
    <scope>NUCLEOTIDE SEQUENCE [LARGE SCALE GENOMIC DNA]</scope>
    <source>
        <strain evidence="3 4">CCUG 61472</strain>
    </source>
</reference>